<protein>
    <submittedName>
        <fullName evidence="5">CSON005730 protein</fullName>
    </submittedName>
</protein>
<dbReference type="Pfam" id="PF00055">
    <property type="entry name" value="Laminin_N"/>
    <property type="match status" value="1"/>
</dbReference>
<evidence type="ECO:0000259" key="3">
    <source>
        <dbReference type="PROSITE" id="PS51117"/>
    </source>
</evidence>
<dbReference type="GO" id="GO:0009887">
    <property type="term" value="P:animal organ morphogenesis"/>
    <property type="evidence" value="ECO:0007669"/>
    <property type="project" value="TreeGrafter"/>
</dbReference>
<reference evidence="5" key="2">
    <citation type="submission" date="2018-07" db="EMBL/GenBank/DDBJ databases">
        <authorList>
            <person name="Quirk P.G."/>
            <person name="Krulwich T.A."/>
        </authorList>
    </citation>
    <scope>NUCLEOTIDE SEQUENCE</scope>
</reference>
<keyword evidence="2" id="KW-0424">Laminin EGF-like domain</keyword>
<feature type="domain" description="Laminin N-terminal" evidence="3">
    <location>
        <begin position="24"/>
        <end position="125"/>
    </location>
</feature>
<dbReference type="GO" id="GO:0007411">
    <property type="term" value="P:axon guidance"/>
    <property type="evidence" value="ECO:0007669"/>
    <property type="project" value="TreeGrafter"/>
</dbReference>
<dbReference type="VEuPathDB" id="VectorBase:CSON005730"/>
<evidence type="ECO:0000313" key="5">
    <source>
        <dbReference type="EMBL" id="SSX21964.1"/>
    </source>
</evidence>
<dbReference type="AlphaFoldDB" id="A0A336LVI1"/>
<dbReference type="GO" id="GO:0009888">
    <property type="term" value="P:tissue development"/>
    <property type="evidence" value="ECO:0007669"/>
    <property type="project" value="TreeGrafter"/>
</dbReference>
<dbReference type="GO" id="GO:0005604">
    <property type="term" value="C:basement membrane"/>
    <property type="evidence" value="ECO:0007669"/>
    <property type="project" value="TreeGrafter"/>
</dbReference>
<accession>A0A336LVI1</accession>
<dbReference type="GO" id="GO:0005201">
    <property type="term" value="F:extracellular matrix structural constituent"/>
    <property type="evidence" value="ECO:0007669"/>
    <property type="project" value="TreeGrafter"/>
</dbReference>
<dbReference type="EMBL" id="UFQS01000222">
    <property type="protein sequence ID" value="SSX01584.1"/>
    <property type="molecule type" value="Genomic_DNA"/>
</dbReference>
<name>A0A336LVI1_CULSO</name>
<evidence type="ECO:0000313" key="4">
    <source>
        <dbReference type="EMBL" id="SSX01584.1"/>
    </source>
</evidence>
<gene>
    <name evidence="5" type="primary">CSON005730</name>
</gene>
<dbReference type="InterPro" id="IPR050440">
    <property type="entry name" value="Laminin/Netrin_ECM"/>
</dbReference>
<reference evidence="4" key="1">
    <citation type="submission" date="2018-04" db="EMBL/GenBank/DDBJ databases">
        <authorList>
            <person name="Go L.Y."/>
            <person name="Mitchell J.A."/>
        </authorList>
    </citation>
    <scope>NUCLEOTIDE SEQUENCE</scope>
    <source>
        <tissue evidence="4">Whole organism</tissue>
    </source>
</reference>
<evidence type="ECO:0000256" key="1">
    <source>
        <dbReference type="ARBA" id="ARBA00023157"/>
    </source>
</evidence>
<dbReference type="Gene3D" id="2.60.120.260">
    <property type="entry name" value="Galactose-binding domain-like"/>
    <property type="match status" value="1"/>
</dbReference>
<dbReference type="EMBL" id="UFQT01000222">
    <property type="protein sequence ID" value="SSX21964.1"/>
    <property type="molecule type" value="Genomic_DNA"/>
</dbReference>
<keyword evidence="1" id="KW-1015">Disulfide bond</keyword>
<dbReference type="PROSITE" id="PS51117">
    <property type="entry name" value="LAMININ_NTER"/>
    <property type="match status" value="1"/>
</dbReference>
<evidence type="ECO:0000256" key="2">
    <source>
        <dbReference type="ARBA" id="ARBA00023292"/>
    </source>
</evidence>
<dbReference type="PANTHER" id="PTHR10574">
    <property type="entry name" value="NETRIN/LAMININ-RELATED"/>
    <property type="match status" value="1"/>
</dbReference>
<dbReference type="PANTHER" id="PTHR10574:SF428">
    <property type="entry name" value="LAMININ SUBUNIT ALPHA-1-LIKE PROTEIN"/>
    <property type="match status" value="1"/>
</dbReference>
<sequence>MNLFEMGLRFHQSFLKTTNNNNKGTAGAWPPAFNLAERAAITASATCGENKTEEYCKISDARPLSKGKSKVPKEQCDVCNATRHLIEYAIDGTPRWWQSPSLHEGKHNEYITIWMDLGQILGYFS</sequence>
<dbReference type="InterPro" id="IPR008211">
    <property type="entry name" value="Laminin_N"/>
</dbReference>
<proteinExistence type="predicted"/>
<dbReference type="OMA" id="CGVCDSR"/>
<organism evidence="5">
    <name type="scientific">Culicoides sonorensis</name>
    <name type="common">Biting midge</name>
    <dbReference type="NCBI Taxonomy" id="179676"/>
    <lineage>
        <taxon>Eukaryota</taxon>
        <taxon>Metazoa</taxon>
        <taxon>Ecdysozoa</taxon>
        <taxon>Arthropoda</taxon>
        <taxon>Hexapoda</taxon>
        <taxon>Insecta</taxon>
        <taxon>Pterygota</taxon>
        <taxon>Neoptera</taxon>
        <taxon>Endopterygota</taxon>
        <taxon>Diptera</taxon>
        <taxon>Nematocera</taxon>
        <taxon>Chironomoidea</taxon>
        <taxon>Ceratopogonidae</taxon>
        <taxon>Ceratopogoninae</taxon>
        <taxon>Culicoides</taxon>
        <taxon>Monoculicoides</taxon>
    </lineage>
</organism>